<evidence type="ECO:0000313" key="9">
    <source>
        <dbReference type="Proteomes" id="UP000298805"/>
    </source>
</evidence>
<dbReference type="RefSeq" id="WP_123352455.1">
    <property type="nucleotide sequence ID" value="NZ_CP027432.2"/>
</dbReference>
<gene>
    <name evidence="6" type="ORF">C6V80_01865</name>
    <name evidence="7" type="ORF">EDC58_1055</name>
</gene>
<dbReference type="InterPro" id="IPR051453">
    <property type="entry name" value="MBL_Glyoxalase_II"/>
</dbReference>
<dbReference type="EMBL" id="CP027432">
    <property type="protein sequence ID" value="QCI27754.1"/>
    <property type="molecule type" value="Genomic_DNA"/>
</dbReference>
<name>A0AAJ4UY01_9BACT</name>
<comment type="cofactor">
    <cofactor evidence="1">
        <name>Zn(2+)</name>
        <dbReference type="ChEBI" id="CHEBI:29105"/>
    </cofactor>
</comment>
<dbReference type="SUPFAM" id="SSF56281">
    <property type="entry name" value="Metallo-hydrolase/oxidoreductase"/>
    <property type="match status" value="1"/>
</dbReference>
<dbReference type="AlphaFoldDB" id="A0AAJ4UY01"/>
<reference evidence="6" key="3">
    <citation type="submission" date="2019-06" db="EMBL/GenBank/DDBJ databases">
        <title>A comparative analysis of the Nautiliaceae.</title>
        <authorList>
            <person name="Grosche A."/>
            <person name="Smedile F."/>
            <person name="Vetriani C."/>
        </authorList>
    </citation>
    <scope>NUCLEOTIDE SEQUENCE</scope>
    <source>
        <strain evidence="6">TB6</strain>
    </source>
</reference>
<dbReference type="Pfam" id="PF00753">
    <property type="entry name" value="Lactamase_B"/>
    <property type="match status" value="1"/>
</dbReference>
<dbReference type="EMBL" id="RJVK01000002">
    <property type="protein sequence ID" value="ROR40071.1"/>
    <property type="molecule type" value="Genomic_DNA"/>
</dbReference>
<dbReference type="SMART" id="SM00849">
    <property type="entry name" value="Lactamase_B"/>
    <property type="match status" value="1"/>
</dbReference>
<evidence type="ECO:0000313" key="6">
    <source>
        <dbReference type="EMBL" id="QCI27754.1"/>
    </source>
</evidence>
<dbReference type="GO" id="GO:0016787">
    <property type="term" value="F:hydrolase activity"/>
    <property type="evidence" value="ECO:0007669"/>
    <property type="project" value="UniProtKB-KW"/>
</dbReference>
<dbReference type="InterPro" id="IPR036866">
    <property type="entry name" value="RibonucZ/Hydroxyglut_hydro"/>
</dbReference>
<evidence type="ECO:0000256" key="3">
    <source>
        <dbReference type="ARBA" id="ARBA00022801"/>
    </source>
</evidence>
<evidence type="ECO:0000256" key="4">
    <source>
        <dbReference type="ARBA" id="ARBA00022833"/>
    </source>
</evidence>
<dbReference type="PANTHER" id="PTHR46233:SF3">
    <property type="entry name" value="HYDROXYACYLGLUTATHIONE HYDROLASE GLOC"/>
    <property type="match status" value="1"/>
</dbReference>
<dbReference type="CDD" id="cd06262">
    <property type="entry name" value="metallo-hydrolase-like_MBL-fold"/>
    <property type="match status" value="1"/>
</dbReference>
<keyword evidence="2" id="KW-0479">Metal-binding</keyword>
<evidence type="ECO:0000256" key="2">
    <source>
        <dbReference type="ARBA" id="ARBA00022723"/>
    </source>
</evidence>
<accession>A0AAJ4UY01</accession>
<dbReference type="Proteomes" id="UP000272781">
    <property type="component" value="Unassembled WGS sequence"/>
</dbReference>
<dbReference type="InterPro" id="IPR001279">
    <property type="entry name" value="Metallo-B-lactamas"/>
</dbReference>
<dbReference type="Gene3D" id="3.60.15.10">
    <property type="entry name" value="Ribonuclease Z/Hydroxyacylglutathione hydrolase-like"/>
    <property type="match status" value="1"/>
</dbReference>
<keyword evidence="9" id="KW-1185">Reference proteome</keyword>
<reference evidence="9" key="1">
    <citation type="submission" date="2018-03" db="EMBL/GenBank/DDBJ databases">
        <title>A comparative analysis of the Nautiliaceae.</title>
        <authorList>
            <person name="Grosche A."/>
            <person name="Smedile F."/>
            <person name="Vetriani C."/>
        </authorList>
    </citation>
    <scope>NUCLEOTIDE SEQUENCE [LARGE SCALE GENOMIC DNA]</scope>
    <source>
        <strain evidence="9">TB6</strain>
    </source>
</reference>
<reference evidence="7 8" key="2">
    <citation type="submission" date="2018-11" db="EMBL/GenBank/DDBJ databases">
        <title>Genomic Encyclopedia of Type Strains, Phase IV (KMG-IV): sequencing the most valuable type-strain genomes for metagenomic binning, comparative biology and taxonomic classification.</title>
        <authorList>
            <person name="Goeker M."/>
        </authorList>
    </citation>
    <scope>NUCLEOTIDE SEQUENCE [LARGE SCALE GENOMIC DNA]</scope>
    <source>
        <strain evidence="7 8">DSM 27783</strain>
    </source>
</reference>
<dbReference type="Proteomes" id="UP000298805">
    <property type="component" value="Chromosome"/>
</dbReference>
<evidence type="ECO:0000256" key="1">
    <source>
        <dbReference type="ARBA" id="ARBA00001947"/>
    </source>
</evidence>
<keyword evidence="4" id="KW-0862">Zinc</keyword>
<proteinExistence type="predicted"/>
<sequence>MEILVKPCGEFYTNCYIVDRKIIIDPGIGAYEFVREHVDKPLAIINTHGHFDHMWDDKTIKEMYDIPVYIHKNDAFMLENDPFGYNPPKVKPDYLLEEGDIKIGDYDIKIRHFPGHTPGSITIETGDEMFSGDFIFDGSIGRVDFPYSSAEDMKKSIEKFLKIPYDKRVLPGHGPATTIKKAQKFLPTWLEYL</sequence>
<evidence type="ECO:0000313" key="8">
    <source>
        <dbReference type="Proteomes" id="UP000272781"/>
    </source>
</evidence>
<feature type="domain" description="Metallo-beta-lactamase" evidence="5">
    <location>
        <begin position="12"/>
        <end position="173"/>
    </location>
</feature>
<dbReference type="PANTHER" id="PTHR46233">
    <property type="entry name" value="HYDROXYACYLGLUTATHIONE HYDROLASE GLOC"/>
    <property type="match status" value="1"/>
</dbReference>
<organism evidence="7 8">
    <name type="scientific">Caminibacter pacificus</name>
    <dbReference type="NCBI Taxonomy" id="1424653"/>
    <lineage>
        <taxon>Bacteria</taxon>
        <taxon>Pseudomonadati</taxon>
        <taxon>Campylobacterota</taxon>
        <taxon>Epsilonproteobacteria</taxon>
        <taxon>Nautiliales</taxon>
        <taxon>Nautiliaceae</taxon>
        <taxon>Caminibacter</taxon>
    </lineage>
</organism>
<protein>
    <submittedName>
        <fullName evidence="7">Glyoxylase-like metal-dependent hydrolase (Beta-lactamase superfamily II)</fullName>
    </submittedName>
    <submittedName>
        <fullName evidence="6">MBL fold metallo-hydrolase</fullName>
    </submittedName>
</protein>
<evidence type="ECO:0000259" key="5">
    <source>
        <dbReference type="SMART" id="SM00849"/>
    </source>
</evidence>
<dbReference type="GO" id="GO:0046872">
    <property type="term" value="F:metal ion binding"/>
    <property type="evidence" value="ECO:0007669"/>
    <property type="project" value="UniProtKB-KW"/>
</dbReference>
<evidence type="ECO:0000313" key="7">
    <source>
        <dbReference type="EMBL" id="ROR40071.1"/>
    </source>
</evidence>
<keyword evidence="3 7" id="KW-0378">Hydrolase</keyword>